<dbReference type="RefSeq" id="XP_025347351.1">
    <property type="nucleotide sequence ID" value="XM_025494319.1"/>
</dbReference>
<dbReference type="AlphaFoldDB" id="A0A316U6X6"/>
<dbReference type="GO" id="GO:0016020">
    <property type="term" value="C:membrane"/>
    <property type="evidence" value="ECO:0007669"/>
    <property type="project" value="GOC"/>
</dbReference>
<keyword evidence="4" id="KW-0326">Glycosidase</keyword>
<dbReference type="EMBL" id="KZ819328">
    <property type="protein sequence ID" value="PWN20191.1"/>
    <property type="molecule type" value="Genomic_DNA"/>
</dbReference>
<dbReference type="GeneID" id="37016053"/>
<feature type="domain" description="Glycosyl hydrolase family 30 TIM-barrel" evidence="6">
    <location>
        <begin position="116"/>
        <end position="265"/>
    </location>
</feature>
<dbReference type="PANTHER" id="PTHR11069">
    <property type="entry name" value="GLUCOSYLCERAMIDASE"/>
    <property type="match status" value="1"/>
</dbReference>
<evidence type="ECO:0000256" key="4">
    <source>
        <dbReference type="RuleBase" id="RU361188"/>
    </source>
</evidence>
<evidence type="ECO:0000259" key="6">
    <source>
        <dbReference type="Pfam" id="PF02055"/>
    </source>
</evidence>
<gene>
    <name evidence="7" type="ORF">BCV69DRAFT_299337</name>
</gene>
<dbReference type="STRING" id="1684307.A0A316U6X6"/>
<evidence type="ECO:0000256" key="3">
    <source>
        <dbReference type="ARBA" id="ARBA00022801"/>
    </source>
</evidence>
<dbReference type="GO" id="GO:0006680">
    <property type="term" value="P:glucosylceramide catabolic process"/>
    <property type="evidence" value="ECO:0007669"/>
    <property type="project" value="TreeGrafter"/>
</dbReference>
<evidence type="ECO:0000313" key="8">
    <source>
        <dbReference type="Proteomes" id="UP000245942"/>
    </source>
</evidence>
<dbReference type="InterPro" id="IPR001139">
    <property type="entry name" value="Glyco_hydro_30"/>
</dbReference>
<sequence length="578" mass="62258">MQPFLALLSLVLVGAVSTQGKVHGAKGPVKHKAAAAASDNAPKGSASITQIISTSYDYSASPTVGYDPSILTIKNVNIPFSNNVTYPATSVNATANSTLLVGVKVQENRVLQKMIGVGCGVSDASSIVLQGVKDEAPEVYDQIMQLLWSRDPKMANGDAIGASLTQVRSPLGASDFGTSEYSFSSTADCSPDTNLTLFNVNQAPKMWATHRDILAINSDINSWYNPWTSPPWMKKPCGYRGGQLQEQYEEVYATYLARSMHDIAKVVGKTPSHVALQESPRNEPKDYPGQLIDASQAARVANSLRKKLDAQGQKSIGITALEASWDSLDYALQAFDEADSDAFSGVSFHCYSGDPEVQRDFAAKYPEKKIYQTECTRTTQGGEEFWLNLRKNALAMLFGGVGNGASNIMTWNCVLQSDDSGFTTPSLPGTCKNCLAPVLVTRPAGTKVVSQQVNSTSSTGAQGSTTFKLTSDYALLAHVSRAIRNPHDNGYGNVIGVTTTDENLKFKTDDGARVFSLAFKSVLPSGKERYTLLILQKADHYLTGNFERAQVVVGFRNQTASLDLGVGLHTVVWEADAL</sequence>
<dbReference type="Proteomes" id="UP000245942">
    <property type="component" value="Unassembled WGS sequence"/>
</dbReference>
<comment type="similarity">
    <text evidence="1 4">Belongs to the glycosyl hydrolase 30 family.</text>
</comment>
<evidence type="ECO:0000256" key="2">
    <source>
        <dbReference type="ARBA" id="ARBA00022729"/>
    </source>
</evidence>
<dbReference type="PANTHER" id="PTHR11069:SF23">
    <property type="entry name" value="LYSOSOMAL ACID GLUCOSYLCERAMIDASE"/>
    <property type="match status" value="1"/>
</dbReference>
<evidence type="ECO:0000256" key="1">
    <source>
        <dbReference type="ARBA" id="ARBA00005382"/>
    </source>
</evidence>
<feature type="signal peptide" evidence="5">
    <location>
        <begin position="1"/>
        <end position="18"/>
    </location>
</feature>
<dbReference type="InterPro" id="IPR017853">
    <property type="entry name" value="GH"/>
</dbReference>
<dbReference type="SUPFAM" id="SSF51445">
    <property type="entry name" value="(Trans)glycosidases"/>
    <property type="match status" value="1"/>
</dbReference>
<proteinExistence type="inferred from homology"/>
<reference evidence="7 8" key="1">
    <citation type="journal article" date="2018" name="Mol. Biol. Evol.">
        <title>Broad Genomic Sampling Reveals a Smut Pathogenic Ancestry of the Fungal Clade Ustilaginomycotina.</title>
        <authorList>
            <person name="Kijpornyongpan T."/>
            <person name="Mondo S.J."/>
            <person name="Barry K."/>
            <person name="Sandor L."/>
            <person name="Lee J."/>
            <person name="Lipzen A."/>
            <person name="Pangilinan J."/>
            <person name="LaButti K."/>
            <person name="Hainaut M."/>
            <person name="Henrissat B."/>
            <person name="Grigoriev I.V."/>
            <person name="Spatafora J.W."/>
            <person name="Aime M.C."/>
        </authorList>
    </citation>
    <scope>NUCLEOTIDE SEQUENCE [LARGE SCALE GENOMIC DNA]</scope>
    <source>
        <strain evidence="7 8">MCA 4718</strain>
    </source>
</reference>
<dbReference type="InterPro" id="IPR033453">
    <property type="entry name" value="Glyco_hydro_30_TIM-barrel"/>
</dbReference>
<feature type="chain" id="PRO_5016400001" evidence="5">
    <location>
        <begin position="19"/>
        <end position="578"/>
    </location>
</feature>
<keyword evidence="8" id="KW-1185">Reference proteome</keyword>
<name>A0A316U6X6_9BASI</name>
<evidence type="ECO:0000313" key="7">
    <source>
        <dbReference type="EMBL" id="PWN20191.1"/>
    </source>
</evidence>
<dbReference type="GO" id="GO:0004348">
    <property type="term" value="F:glucosylceramidase activity"/>
    <property type="evidence" value="ECO:0007669"/>
    <property type="project" value="InterPro"/>
</dbReference>
<accession>A0A316U6X6</accession>
<keyword evidence="2 5" id="KW-0732">Signal</keyword>
<dbReference type="OrthoDB" id="2160638at2759"/>
<keyword evidence="3 4" id="KW-0378">Hydrolase</keyword>
<evidence type="ECO:0000256" key="5">
    <source>
        <dbReference type="SAM" id="SignalP"/>
    </source>
</evidence>
<organism evidence="7 8">
    <name type="scientific">Pseudomicrostroma glucosiphilum</name>
    <dbReference type="NCBI Taxonomy" id="1684307"/>
    <lineage>
        <taxon>Eukaryota</taxon>
        <taxon>Fungi</taxon>
        <taxon>Dikarya</taxon>
        <taxon>Basidiomycota</taxon>
        <taxon>Ustilaginomycotina</taxon>
        <taxon>Exobasidiomycetes</taxon>
        <taxon>Microstromatales</taxon>
        <taxon>Microstromatales incertae sedis</taxon>
        <taxon>Pseudomicrostroma</taxon>
    </lineage>
</organism>
<dbReference type="Pfam" id="PF02055">
    <property type="entry name" value="Glyco_hydro_30"/>
    <property type="match status" value="1"/>
</dbReference>
<dbReference type="Gene3D" id="3.20.20.80">
    <property type="entry name" value="Glycosidases"/>
    <property type="match status" value="1"/>
</dbReference>
<protein>
    <submittedName>
        <fullName evidence="7">Glycoside hydrolase</fullName>
    </submittedName>
</protein>